<protein>
    <submittedName>
        <fullName evidence="10">(Dimethylallyl)adenosine tRNA methylthiotransferase miaB</fullName>
    </submittedName>
</protein>
<proteinExistence type="predicted"/>
<dbReference type="EMBL" id="LBPN01000002">
    <property type="protein sequence ID" value="KKP59855.1"/>
    <property type="molecule type" value="Genomic_DNA"/>
</dbReference>
<reference evidence="10 11" key="1">
    <citation type="journal article" date="2015" name="Nature">
        <title>rRNA introns, odd ribosomes, and small enigmatic genomes across a large radiation of phyla.</title>
        <authorList>
            <person name="Brown C.T."/>
            <person name="Hug L.A."/>
            <person name="Thomas B.C."/>
            <person name="Sharon I."/>
            <person name="Castelle C.J."/>
            <person name="Singh A."/>
            <person name="Wilkins M.J."/>
            <person name="Williams K.H."/>
            <person name="Banfield J.F."/>
        </authorList>
    </citation>
    <scope>NUCLEOTIDE SEQUENCE [LARGE SCALE GENOMIC DNA]</scope>
</reference>
<comment type="caution">
    <text evidence="10">The sequence shown here is derived from an EMBL/GenBank/DDBJ whole genome shotgun (WGS) entry which is preliminary data.</text>
</comment>
<dbReference type="InterPro" id="IPR020612">
    <property type="entry name" value="Methylthiotransferase_CS"/>
</dbReference>
<dbReference type="PROSITE" id="PS51918">
    <property type="entry name" value="RADICAL_SAM"/>
    <property type="match status" value="1"/>
</dbReference>
<dbReference type="PANTHER" id="PTHR43020">
    <property type="entry name" value="CDK5 REGULATORY SUBUNIT-ASSOCIATED PROTEIN 1"/>
    <property type="match status" value="1"/>
</dbReference>
<dbReference type="GO" id="GO:0051539">
    <property type="term" value="F:4 iron, 4 sulfur cluster binding"/>
    <property type="evidence" value="ECO:0007669"/>
    <property type="project" value="UniProtKB-KW"/>
</dbReference>
<dbReference type="Pfam" id="PF00919">
    <property type="entry name" value="UPF0004"/>
    <property type="match status" value="1"/>
</dbReference>
<dbReference type="InterPro" id="IPR023404">
    <property type="entry name" value="rSAM_horseshoe"/>
</dbReference>
<evidence type="ECO:0000256" key="5">
    <source>
        <dbReference type="ARBA" id="ARBA00022723"/>
    </source>
</evidence>
<dbReference type="InterPro" id="IPR007197">
    <property type="entry name" value="rSAM"/>
</dbReference>
<dbReference type="Proteomes" id="UP000034176">
    <property type="component" value="Unassembled WGS sequence"/>
</dbReference>
<accession>A0A0G0D969</accession>
<keyword evidence="7" id="KW-0411">Iron-sulfur</keyword>
<dbReference type="STRING" id="1618434.UR52_C0002G0083"/>
<gene>
    <name evidence="10" type="ORF">UR52_C0002G0083</name>
</gene>
<evidence type="ECO:0000256" key="7">
    <source>
        <dbReference type="ARBA" id="ARBA00023014"/>
    </source>
</evidence>
<dbReference type="InterPro" id="IPR005839">
    <property type="entry name" value="Methylthiotransferase"/>
</dbReference>
<dbReference type="SMART" id="SM00729">
    <property type="entry name" value="Elp3"/>
    <property type="match status" value="1"/>
</dbReference>
<dbReference type="SFLD" id="SFLDG01082">
    <property type="entry name" value="B12-binding_domain_containing"/>
    <property type="match status" value="1"/>
</dbReference>
<dbReference type="InterPro" id="IPR006638">
    <property type="entry name" value="Elp3/MiaA/NifB-like_rSAM"/>
</dbReference>
<evidence type="ECO:0000313" key="11">
    <source>
        <dbReference type="Proteomes" id="UP000034176"/>
    </source>
</evidence>
<dbReference type="GO" id="GO:0035597">
    <property type="term" value="F:tRNA-2-methylthio-N(6)-dimethylallyladenosine(37) synthase activity"/>
    <property type="evidence" value="ECO:0007669"/>
    <property type="project" value="TreeGrafter"/>
</dbReference>
<dbReference type="AlphaFoldDB" id="A0A0G0D969"/>
<keyword evidence="5" id="KW-0479">Metal-binding</keyword>
<dbReference type="PROSITE" id="PS51449">
    <property type="entry name" value="MTTASE_N"/>
    <property type="match status" value="1"/>
</dbReference>
<dbReference type="GO" id="GO:0005829">
    <property type="term" value="C:cytosol"/>
    <property type="evidence" value="ECO:0007669"/>
    <property type="project" value="TreeGrafter"/>
</dbReference>
<dbReference type="InterPro" id="IPR058240">
    <property type="entry name" value="rSAM_sf"/>
</dbReference>
<feature type="domain" description="MTTase N-terminal" evidence="8">
    <location>
        <begin position="1"/>
        <end position="133"/>
    </location>
</feature>
<evidence type="ECO:0000256" key="4">
    <source>
        <dbReference type="ARBA" id="ARBA00022691"/>
    </source>
</evidence>
<dbReference type="SFLD" id="SFLDG01061">
    <property type="entry name" value="methylthiotransferase"/>
    <property type="match status" value="1"/>
</dbReference>
<comment type="cofactor">
    <cofactor evidence="1">
        <name>[4Fe-4S] cluster</name>
        <dbReference type="ChEBI" id="CHEBI:49883"/>
    </cofactor>
</comment>
<dbReference type="Gene3D" id="3.80.30.20">
    <property type="entry name" value="tm_1862 like domain"/>
    <property type="match status" value="1"/>
</dbReference>
<dbReference type="GO" id="GO:0046872">
    <property type="term" value="F:metal ion binding"/>
    <property type="evidence" value="ECO:0007669"/>
    <property type="project" value="UniProtKB-KW"/>
</dbReference>
<keyword evidence="3 10" id="KW-0808">Transferase</keyword>
<evidence type="ECO:0000256" key="3">
    <source>
        <dbReference type="ARBA" id="ARBA00022679"/>
    </source>
</evidence>
<dbReference type="PROSITE" id="PS01278">
    <property type="entry name" value="MTTASE_RADICAL"/>
    <property type="match status" value="1"/>
</dbReference>
<evidence type="ECO:0000256" key="1">
    <source>
        <dbReference type="ARBA" id="ARBA00001966"/>
    </source>
</evidence>
<dbReference type="InterPro" id="IPR038135">
    <property type="entry name" value="Methylthiotransferase_N_sf"/>
</dbReference>
<keyword evidence="6" id="KW-0408">Iron</keyword>
<dbReference type="InterPro" id="IPR013848">
    <property type="entry name" value="Methylthiotransferase_N"/>
</dbReference>
<dbReference type="SUPFAM" id="SSF102114">
    <property type="entry name" value="Radical SAM enzymes"/>
    <property type="match status" value="1"/>
</dbReference>
<organism evidence="10 11">
    <name type="scientific">Candidatus Gottesmanbacteria bacterium GW2011_GWA1_34_13</name>
    <dbReference type="NCBI Taxonomy" id="1618434"/>
    <lineage>
        <taxon>Bacteria</taxon>
        <taxon>Candidatus Gottesmaniibacteriota</taxon>
    </lineage>
</organism>
<dbReference type="PANTHER" id="PTHR43020:SF2">
    <property type="entry name" value="MITOCHONDRIAL TRNA METHYLTHIOTRANSFERASE CDK5RAP1"/>
    <property type="match status" value="1"/>
</dbReference>
<evidence type="ECO:0000256" key="6">
    <source>
        <dbReference type="ARBA" id="ARBA00023004"/>
    </source>
</evidence>
<dbReference type="Pfam" id="PF04055">
    <property type="entry name" value="Radical_SAM"/>
    <property type="match status" value="2"/>
</dbReference>
<evidence type="ECO:0000259" key="9">
    <source>
        <dbReference type="PROSITE" id="PS51918"/>
    </source>
</evidence>
<evidence type="ECO:0000256" key="2">
    <source>
        <dbReference type="ARBA" id="ARBA00022485"/>
    </source>
</evidence>
<evidence type="ECO:0000259" key="8">
    <source>
        <dbReference type="PROSITE" id="PS51449"/>
    </source>
</evidence>
<keyword evidence="2" id="KW-0004">4Fe-4S</keyword>
<name>A0A0G0D969_9BACT</name>
<keyword evidence="4" id="KW-0949">S-adenosyl-L-methionine</keyword>
<dbReference type="CDD" id="cd01335">
    <property type="entry name" value="Radical_SAM"/>
    <property type="match status" value="1"/>
</dbReference>
<dbReference type="FunFam" id="3.40.50.12160:FF:000003">
    <property type="entry name" value="CDK5 regulatory subunit-associated protein 1"/>
    <property type="match status" value="1"/>
</dbReference>
<dbReference type="Gene3D" id="3.40.50.12160">
    <property type="entry name" value="Methylthiotransferase, N-terminal domain"/>
    <property type="match status" value="1"/>
</dbReference>
<dbReference type="SFLD" id="SFLDS00029">
    <property type="entry name" value="Radical_SAM"/>
    <property type="match status" value="1"/>
</dbReference>
<sequence length="422" mass="48576">MKYHITTFGCAANQADSERIAGWLKAKGMQPASTIELADYIVINSCMVRESAENRVYGLVNNLIKDSKTVRQLRQKDNNKKIILTGCMVGMAVRDKSGKFMQKVRETMPQVELIPIEEIGFDNLPIRDNKIHAWVPISNGCNNFCTYCVVPFTRGREVSRPYAEIIDEISKLAKDGYREITLIGQNVNSYGSDLISHPRESGDLKIPFFKGMTKEKIVSVAEQLRNDNKQQIKVTYVKHLGRLRIPTLFPHLLNEVCKISGVEKVDFISSNPWDFSDDLIKTIKMNTKITRHLHLPLQSGDDKVLQRMNRWYTAKQYLNLVNKIKSQIPNMTFSTDIIVGFPGETNEQFENTVKLCNKVGFTKAYIAEYSDRPITAAHKTFTDDIPYIEKKRRWKILDDLINQQNLRSGKYNVEKYRKIRKK</sequence>
<dbReference type="PATRIC" id="fig|1618434.3.peg.205"/>
<feature type="domain" description="Radical SAM core" evidence="9">
    <location>
        <begin position="127"/>
        <end position="407"/>
    </location>
</feature>
<evidence type="ECO:0000313" key="10">
    <source>
        <dbReference type="EMBL" id="KKP59855.1"/>
    </source>
</evidence>